<dbReference type="AlphaFoldDB" id="A0A1Y1N802"/>
<accession>A0A1Y1N802</accession>
<feature type="domain" description="Reverse transcriptase" evidence="1">
    <location>
        <begin position="521"/>
        <end position="798"/>
    </location>
</feature>
<dbReference type="InterPro" id="IPR043502">
    <property type="entry name" value="DNA/RNA_pol_sf"/>
</dbReference>
<dbReference type="PANTHER" id="PTHR47027">
    <property type="entry name" value="REVERSE TRANSCRIPTASE DOMAIN-CONTAINING PROTEIN"/>
    <property type="match status" value="1"/>
</dbReference>
<dbReference type="GO" id="GO:0003824">
    <property type="term" value="F:catalytic activity"/>
    <property type="evidence" value="ECO:0007669"/>
    <property type="project" value="InterPro"/>
</dbReference>
<dbReference type="PROSITE" id="PS50878">
    <property type="entry name" value="RT_POL"/>
    <property type="match status" value="1"/>
</dbReference>
<dbReference type="GO" id="GO:0071897">
    <property type="term" value="P:DNA biosynthetic process"/>
    <property type="evidence" value="ECO:0007669"/>
    <property type="project" value="UniProtKB-ARBA"/>
</dbReference>
<reference evidence="2" key="1">
    <citation type="journal article" date="2016" name="Sci. Rep.">
        <title>Molecular characterization of firefly nuptial gifts: a multi-omics approach sheds light on postcopulatory sexual selection.</title>
        <authorList>
            <person name="Al-Wathiqui N."/>
            <person name="Fallon T.R."/>
            <person name="South A."/>
            <person name="Weng J.K."/>
            <person name="Lewis S.M."/>
        </authorList>
    </citation>
    <scope>NUCLEOTIDE SEQUENCE</scope>
</reference>
<protein>
    <recommendedName>
        <fullName evidence="1">Reverse transcriptase domain-containing protein</fullName>
    </recommendedName>
</protein>
<dbReference type="SUPFAM" id="SSF56672">
    <property type="entry name" value="DNA/RNA polymerases"/>
    <property type="match status" value="1"/>
</dbReference>
<name>A0A1Y1N802_PHOPY</name>
<dbReference type="PANTHER" id="PTHR47027:SF20">
    <property type="entry name" value="REVERSE TRANSCRIPTASE-LIKE PROTEIN WITH RNA-DIRECTED DNA POLYMERASE DOMAIN"/>
    <property type="match status" value="1"/>
</dbReference>
<dbReference type="InterPro" id="IPR000477">
    <property type="entry name" value="RT_dom"/>
</dbReference>
<dbReference type="SUPFAM" id="SSF56219">
    <property type="entry name" value="DNase I-like"/>
    <property type="match status" value="1"/>
</dbReference>
<dbReference type="EMBL" id="GEZM01012301">
    <property type="protein sequence ID" value="JAV93000.1"/>
    <property type="molecule type" value="Transcribed_RNA"/>
</dbReference>
<dbReference type="Gene3D" id="3.30.70.270">
    <property type="match status" value="1"/>
</dbReference>
<sequence>MKSTTTMDANEVLKFIFWNISGFNNFTNMDVNTRDIVLNSDVIALCETWMSSLDYPLPFFMNSFSKLCVSVAVKEKDRGRASGGLIMFVKSNLLNYFKVVSHTNLWICVSLNMFTLKYLILSVYISPNLDNKASLELLHEFITDLSYVYGDYKWVVLGDFNARIGQLNQLDRETITGYNVQATRVSLDHYINKRGKMVITLMEDVGLFTLNGRTEGDAPGNFTFANANGKSTIDLIWANMSAIQDVRYLRILPTLEKTEHSICILKLASSNINSNCQKHPQSSGDKLNQYNRLFWDELKGRDYETELRHSPNVYMHHTDPSALTINLENTIKCIAQKLSLVKVYNGQAHEKLREKQPWFNAECYEQRKQTKYFLKLYKLTPNNATLNDYLLHKKLYHKLLDKSKKVYYKNISNTLANVNNSSEFWKVVKNLKTSRENINEVTLEEWEEFYRRHHANLNSSVSLYFDVSNYYLDTPITLNELHNSIASAKLGKTPGFDLIPNEFYKHLPPNWEHYMLNMFNNIWELEKIPRSWSIIIITPIHKKGPKNDPANYRGIALTNSVTKLFTQILYNRIYNFVEESSILKEYQMGFRKTRGTSDNIFSLMAIIHIQLRLARNAVYVMFIDFKQAFDRINHNILWRKLYDNGISAKVIRMIESLYKNASLQVKVNNNLSNTIPITEGVLQGEKLSPILFSLFINDIESYFRAHGVRGLNIDQNNDILLIAYADDIALFSHSPIDLQKKINILYNYCKENSLTLNTNKTKIMKFQRNWTHSKTVKFYYDRDPLEVVNKFSYLGVTFTSTGKFNEATKEAKKKALVAIGNVKAILIKGKSSSWNEKFKLFHSVVQATALHGAETWAVFKPEGLEGILTKYLKDVLQCQKTTPNHMLRLETGARHVSNFVWARALNWWMKVLKQKPTSYTNLLYNRLKHLDSWEQNTAEYNWASQIRHFIENLGYGNTWLQQSHHMTKSSIRNVIDQHFTTLKSADIVTSTKFNDHYNKLQAMKHNYEMSAYLTFKVPIIKIRTVAQLRLAYKNGTRILIKNMLYKLDNINKCQVCNLNENENLIHFLFKCPIYQPIRVVYLKKYCIDEDDESNICHLLQVKDAAQLNCVYNYILNALRIRSFCLNE</sequence>
<evidence type="ECO:0000259" key="1">
    <source>
        <dbReference type="PROSITE" id="PS50878"/>
    </source>
</evidence>
<dbReference type="CDD" id="cd01650">
    <property type="entry name" value="RT_nLTR_like"/>
    <property type="match status" value="1"/>
</dbReference>
<dbReference type="InterPro" id="IPR036691">
    <property type="entry name" value="Endo/exonu/phosph_ase_sf"/>
</dbReference>
<evidence type="ECO:0000313" key="2">
    <source>
        <dbReference type="EMBL" id="JAV93000.1"/>
    </source>
</evidence>
<dbReference type="InterPro" id="IPR043128">
    <property type="entry name" value="Rev_trsase/Diguanyl_cyclase"/>
</dbReference>
<dbReference type="Gene3D" id="3.60.10.10">
    <property type="entry name" value="Endonuclease/exonuclease/phosphatase"/>
    <property type="match status" value="1"/>
</dbReference>
<dbReference type="Pfam" id="PF03372">
    <property type="entry name" value="Exo_endo_phos"/>
    <property type="match status" value="1"/>
</dbReference>
<dbReference type="Pfam" id="PF00078">
    <property type="entry name" value="RVT_1"/>
    <property type="match status" value="1"/>
</dbReference>
<dbReference type="InterPro" id="IPR005135">
    <property type="entry name" value="Endo/exonuclease/phosphatase"/>
</dbReference>
<organism evidence="2">
    <name type="scientific">Photinus pyralis</name>
    <name type="common">Common eastern firefly</name>
    <name type="synonym">Lampyris pyralis</name>
    <dbReference type="NCBI Taxonomy" id="7054"/>
    <lineage>
        <taxon>Eukaryota</taxon>
        <taxon>Metazoa</taxon>
        <taxon>Ecdysozoa</taxon>
        <taxon>Arthropoda</taxon>
        <taxon>Hexapoda</taxon>
        <taxon>Insecta</taxon>
        <taxon>Pterygota</taxon>
        <taxon>Neoptera</taxon>
        <taxon>Endopterygota</taxon>
        <taxon>Coleoptera</taxon>
        <taxon>Polyphaga</taxon>
        <taxon>Elateriformia</taxon>
        <taxon>Elateroidea</taxon>
        <taxon>Lampyridae</taxon>
        <taxon>Lampyrinae</taxon>
        <taxon>Photinus</taxon>
    </lineage>
</organism>
<proteinExistence type="predicted"/>